<evidence type="ECO:0000256" key="3">
    <source>
        <dbReference type="ARBA" id="ARBA00007812"/>
    </source>
</evidence>
<dbReference type="FunFam" id="3.40.50.1220:FF:000008">
    <property type="entry name" value="Acetolactate synthase"/>
    <property type="match status" value="1"/>
</dbReference>
<dbReference type="GO" id="GO:0000287">
    <property type="term" value="F:magnesium ion binding"/>
    <property type="evidence" value="ECO:0007669"/>
    <property type="project" value="UniProtKB-UniRule"/>
</dbReference>
<evidence type="ECO:0000313" key="19">
    <source>
        <dbReference type="Proteomes" id="UP000323930"/>
    </source>
</evidence>
<dbReference type="InterPro" id="IPR029035">
    <property type="entry name" value="DHS-like_NAD/FAD-binding_dom"/>
</dbReference>
<dbReference type="GO" id="GO:0009097">
    <property type="term" value="P:isoleucine biosynthetic process"/>
    <property type="evidence" value="ECO:0007669"/>
    <property type="project" value="UniProtKB-UniPathway"/>
</dbReference>
<dbReference type="CDD" id="cd07035">
    <property type="entry name" value="TPP_PYR_POX_like"/>
    <property type="match status" value="1"/>
</dbReference>
<dbReference type="FunFam" id="3.40.50.970:FF:000007">
    <property type="entry name" value="Acetolactate synthase"/>
    <property type="match status" value="1"/>
</dbReference>
<dbReference type="GO" id="GO:0050660">
    <property type="term" value="F:flavin adenine dinucleotide binding"/>
    <property type="evidence" value="ECO:0007669"/>
    <property type="project" value="InterPro"/>
</dbReference>
<evidence type="ECO:0000256" key="10">
    <source>
        <dbReference type="ARBA" id="ARBA00022842"/>
    </source>
</evidence>
<feature type="domain" description="Thiamine pyrophosphate enzyme central" evidence="15">
    <location>
        <begin position="211"/>
        <end position="343"/>
    </location>
</feature>
<evidence type="ECO:0000256" key="8">
    <source>
        <dbReference type="ARBA" id="ARBA00022723"/>
    </source>
</evidence>
<dbReference type="Pfam" id="PF02776">
    <property type="entry name" value="TPP_enzyme_N"/>
    <property type="match status" value="1"/>
</dbReference>
<comment type="similarity">
    <text evidence="3 14">Belongs to the TPP enzyme family.</text>
</comment>
<dbReference type="PANTHER" id="PTHR18968:SF13">
    <property type="entry name" value="ACETOLACTATE SYNTHASE CATALYTIC SUBUNIT, MITOCHONDRIAL"/>
    <property type="match status" value="1"/>
</dbReference>
<evidence type="ECO:0000256" key="7">
    <source>
        <dbReference type="ARBA" id="ARBA00022679"/>
    </source>
</evidence>
<organism evidence="18 19">
    <name type="scientific">Seonamhaeicola marinus</name>
    <dbReference type="NCBI Taxonomy" id="1912246"/>
    <lineage>
        <taxon>Bacteria</taxon>
        <taxon>Pseudomonadati</taxon>
        <taxon>Bacteroidota</taxon>
        <taxon>Flavobacteriia</taxon>
        <taxon>Flavobacteriales</taxon>
        <taxon>Flavobacteriaceae</taxon>
    </lineage>
</organism>
<dbReference type="GO" id="GO:0005948">
    <property type="term" value="C:acetolactate synthase complex"/>
    <property type="evidence" value="ECO:0007669"/>
    <property type="project" value="TreeGrafter"/>
</dbReference>
<comment type="caution">
    <text evidence="18">The sequence shown here is derived from an EMBL/GenBank/DDBJ whole genome shotgun (WGS) entry which is preliminary data.</text>
</comment>
<feature type="domain" description="Thiamine pyrophosphate enzyme TPP-binding" evidence="16">
    <location>
        <begin position="407"/>
        <end position="554"/>
    </location>
</feature>
<keyword evidence="12 14" id="KW-0100">Branched-chain amino acid biosynthesis</keyword>
<dbReference type="InterPro" id="IPR011766">
    <property type="entry name" value="TPP_enzyme_TPP-bd"/>
</dbReference>
<dbReference type="SUPFAM" id="SSF52467">
    <property type="entry name" value="DHS-like NAD/FAD-binding domain"/>
    <property type="match status" value="1"/>
</dbReference>
<feature type="domain" description="Thiamine pyrophosphate enzyme N-terminal TPP-binding" evidence="17">
    <location>
        <begin position="21"/>
        <end position="136"/>
    </location>
</feature>
<dbReference type="OrthoDB" id="4494979at2"/>
<keyword evidence="9" id="KW-0274">FAD</keyword>
<keyword evidence="6" id="KW-0285">Flavoprotein</keyword>
<evidence type="ECO:0000259" key="16">
    <source>
        <dbReference type="Pfam" id="PF02775"/>
    </source>
</evidence>
<dbReference type="EC" id="2.2.1.6" evidence="4 14"/>
<dbReference type="InterPro" id="IPR039368">
    <property type="entry name" value="AHAS_TPP"/>
</dbReference>
<dbReference type="Pfam" id="PF02775">
    <property type="entry name" value="TPP_enzyme_C"/>
    <property type="match status" value="1"/>
</dbReference>
<comment type="cofactor">
    <cofactor evidence="14">
        <name>Mg(2+)</name>
        <dbReference type="ChEBI" id="CHEBI:18420"/>
    </cofactor>
    <text evidence="14">Binds 1 Mg(2+) ion per subunit.</text>
</comment>
<evidence type="ECO:0000256" key="12">
    <source>
        <dbReference type="ARBA" id="ARBA00023304"/>
    </source>
</evidence>
<keyword evidence="5 14" id="KW-0028">Amino-acid biosynthesis</keyword>
<comment type="cofactor">
    <cofactor evidence="14">
        <name>thiamine diphosphate</name>
        <dbReference type="ChEBI" id="CHEBI:58937"/>
    </cofactor>
    <text evidence="14">Binds 1 thiamine pyrophosphate per subunit.</text>
</comment>
<keyword evidence="10 14" id="KW-0460">Magnesium</keyword>
<dbReference type="GO" id="GO:0003984">
    <property type="term" value="F:acetolactate synthase activity"/>
    <property type="evidence" value="ECO:0007669"/>
    <property type="project" value="UniProtKB-EC"/>
</dbReference>
<dbReference type="UniPathway" id="UPA00049">
    <property type="reaction ID" value="UER00059"/>
</dbReference>
<keyword evidence="11 14" id="KW-0786">Thiamine pyrophosphate</keyword>
<dbReference type="GO" id="GO:0030976">
    <property type="term" value="F:thiamine pyrophosphate binding"/>
    <property type="evidence" value="ECO:0007669"/>
    <property type="project" value="UniProtKB-UniRule"/>
</dbReference>
<evidence type="ECO:0000256" key="13">
    <source>
        <dbReference type="ARBA" id="ARBA00048670"/>
    </source>
</evidence>
<evidence type="ECO:0000256" key="6">
    <source>
        <dbReference type="ARBA" id="ARBA00022630"/>
    </source>
</evidence>
<sequence>MKETQTIEQNKTKTIETERITGCEAIIRCLIAEGVDILYGYPGGAIMPVYDELFKYQDRIHHVLTRHEQGAAHAAQGYARISGKVGVAMATSGPGATNLVTGIADAQIDSTPLVCITGQVPSHLLGSDAFQETDIVGISTPVTKWNHQVTKAEDIPATIAKAFYIARSGRPGPVLIDITKDAQFQEFDFKYEKCTSVRSYNPAPKTDIEQVKAAAELINNAKKPMIVWGQGVILGKAEAELKAVIEKSGVPAAWTILGASAIPTSHPLNVGMVGMHGNYAPNKLTNECDVLIAIGMRFDDRVTGDLNTYAKQAKVIHFDIDPAEIDKNVKTDIAVLGDSKESLGLLLNELNANSHEAWHQEFKDLYKIEYEKVIKADLLPEKEGLTMGEVMKEINAQSKGNAAIVSDVGQHQMIACRYADFNISKSNITSGGLGTMGFALPAAIGAKMAAPEREVVAIIGDGGYQMNIQELGTIFQQKVPVKIVVLNNEFLGMVRQWQQLFFDKRYASTEMTNPDFVTIAKGYSIDAKRVTKREELADAVKEMIASDASYFLEVCVEKEDNVFPMIPSGASVSDVRLS</sequence>
<dbReference type="GO" id="GO:0009099">
    <property type="term" value="P:L-valine biosynthetic process"/>
    <property type="evidence" value="ECO:0007669"/>
    <property type="project" value="UniProtKB-UniPathway"/>
</dbReference>
<dbReference type="PROSITE" id="PS00187">
    <property type="entry name" value="TPP_ENZYMES"/>
    <property type="match status" value="1"/>
</dbReference>
<evidence type="ECO:0000313" key="18">
    <source>
        <dbReference type="EMBL" id="TYA74758.1"/>
    </source>
</evidence>
<dbReference type="Proteomes" id="UP000323930">
    <property type="component" value="Unassembled WGS sequence"/>
</dbReference>
<comment type="catalytic activity">
    <reaction evidence="13 14">
        <text>2 pyruvate + H(+) = (2S)-2-acetolactate + CO2</text>
        <dbReference type="Rhea" id="RHEA:25249"/>
        <dbReference type="ChEBI" id="CHEBI:15361"/>
        <dbReference type="ChEBI" id="CHEBI:15378"/>
        <dbReference type="ChEBI" id="CHEBI:16526"/>
        <dbReference type="ChEBI" id="CHEBI:58476"/>
        <dbReference type="EC" id="2.2.1.6"/>
    </reaction>
</comment>
<dbReference type="FunFam" id="3.40.50.970:FF:000016">
    <property type="entry name" value="Acetolactate synthase"/>
    <property type="match status" value="1"/>
</dbReference>
<evidence type="ECO:0000256" key="14">
    <source>
        <dbReference type="RuleBase" id="RU003591"/>
    </source>
</evidence>
<dbReference type="PANTHER" id="PTHR18968">
    <property type="entry name" value="THIAMINE PYROPHOSPHATE ENZYMES"/>
    <property type="match status" value="1"/>
</dbReference>
<comment type="pathway">
    <text evidence="2 14">Amino-acid biosynthesis; L-valine biosynthesis; L-valine from pyruvate: step 1/4.</text>
</comment>
<accession>A0A5D0HTX1</accession>
<protein>
    <recommendedName>
        <fullName evidence="4 14">Acetolactate synthase</fullName>
        <ecNumber evidence="4 14">2.2.1.6</ecNumber>
    </recommendedName>
</protein>
<comment type="pathway">
    <text evidence="1 14">Amino-acid biosynthesis; L-isoleucine biosynthesis; L-isoleucine from 2-oxobutanoate: step 1/4.</text>
</comment>
<evidence type="ECO:0000259" key="17">
    <source>
        <dbReference type="Pfam" id="PF02776"/>
    </source>
</evidence>
<keyword evidence="8 14" id="KW-0479">Metal-binding</keyword>
<dbReference type="InterPro" id="IPR012846">
    <property type="entry name" value="Acetolactate_synth_lsu"/>
</dbReference>
<evidence type="ECO:0000256" key="11">
    <source>
        <dbReference type="ARBA" id="ARBA00023052"/>
    </source>
</evidence>
<dbReference type="InterPro" id="IPR045229">
    <property type="entry name" value="TPP_enz"/>
</dbReference>
<dbReference type="AlphaFoldDB" id="A0A5D0HTX1"/>
<dbReference type="RefSeq" id="WP_148544000.1">
    <property type="nucleotide sequence ID" value="NZ_VSDQ01000679.1"/>
</dbReference>
<proteinExistence type="inferred from homology"/>
<dbReference type="InterPro" id="IPR012000">
    <property type="entry name" value="Thiamin_PyroP_enz_cen_dom"/>
</dbReference>
<gene>
    <name evidence="18" type="primary">ilvB</name>
    <name evidence="18" type="ORF">FUA24_15730</name>
</gene>
<evidence type="ECO:0000256" key="4">
    <source>
        <dbReference type="ARBA" id="ARBA00013145"/>
    </source>
</evidence>
<evidence type="ECO:0000256" key="9">
    <source>
        <dbReference type="ARBA" id="ARBA00022827"/>
    </source>
</evidence>
<dbReference type="CDD" id="cd02015">
    <property type="entry name" value="TPP_AHAS"/>
    <property type="match status" value="1"/>
</dbReference>
<dbReference type="NCBIfam" id="TIGR00118">
    <property type="entry name" value="acolac_lg"/>
    <property type="match status" value="1"/>
</dbReference>
<dbReference type="EMBL" id="VSDQ01000679">
    <property type="protein sequence ID" value="TYA74758.1"/>
    <property type="molecule type" value="Genomic_DNA"/>
</dbReference>
<evidence type="ECO:0000256" key="2">
    <source>
        <dbReference type="ARBA" id="ARBA00005025"/>
    </source>
</evidence>
<dbReference type="UniPathway" id="UPA00047">
    <property type="reaction ID" value="UER00055"/>
</dbReference>
<dbReference type="SUPFAM" id="SSF52518">
    <property type="entry name" value="Thiamin diphosphate-binding fold (THDP-binding)"/>
    <property type="match status" value="2"/>
</dbReference>
<dbReference type="Gene3D" id="3.40.50.1220">
    <property type="entry name" value="TPP-binding domain"/>
    <property type="match status" value="1"/>
</dbReference>
<dbReference type="InterPro" id="IPR029061">
    <property type="entry name" value="THDP-binding"/>
</dbReference>
<keyword evidence="7 14" id="KW-0808">Transferase</keyword>
<evidence type="ECO:0000259" key="15">
    <source>
        <dbReference type="Pfam" id="PF00205"/>
    </source>
</evidence>
<dbReference type="Pfam" id="PF00205">
    <property type="entry name" value="TPP_enzyme_M"/>
    <property type="match status" value="1"/>
</dbReference>
<dbReference type="InterPro" id="IPR012001">
    <property type="entry name" value="Thiamin_PyroP_enz_TPP-bd_dom"/>
</dbReference>
<dbReference type="Gene3D" id="3.40.50.970">
    <property type="match status" value="2"/>
</dbReference>
<reference evidence="18 19" key="1">
    <citation type="submission" date="2019-08" db="EMBL/GenBank/DDBJ databases">
        <title>Seonamhaeicola sediminis sp. nov., isolated from marine sediment.</title>
        <authorList>
            <person name="Cao W.R."/>
        </authorList>
    </citation>
    <scope>NUCLEOTIDE SEQUENCE [LARGE SCALE GENOMIC DNA]</scope>
    <source>
        <strain evidence="18 19">B011</strain>
    </source>
</reference>
<evidence type="ECO:0000256" key="1">
    <source>
        <dbReference type="ARBA" id="ARBA00004974"/>
    </source>
</evidence>
<name>A0A5D0HTX1_9FLAO</name>
<dbReference type="InterPro" id="IPR000399">
    <property type="entry name" value="TPP-bd_CS"/>
</dbReference>
<keyword evidence="19" id="KW-1185">Reference proteome</keyword>
<evidence type="ECO:0000256" key="5">
    <source>
        <dbReference type="ARBA" id="ARBA00022605"/>
    </source>
</evidence>